<evidence type="ECO:0000313" key="2">
    <source>
        <dbReference type="EMBL" id="MBB5263693.1"/>
    </source>
</evidence>
<proteinExistence type="predicted"/>
<name>A0A7W8M422_9FIRM</name>
<organism evidence="2 3">
    <name type="scientific">Catenibacillus scindens</name>
    <dbReference type="NCBI Taxonomy" id="673271"/>
    <lineage>
        <taxon>Bacteria</taxon>
        <taxon>Bacillati</taxon>
        <taxon>Bacillota</taxon>
        <taxon>Clostridia</taxon>
        <taxon>Lachnospirales</taxon>
        <taxon>Lachnospiraceae</taxon>
        <taxon>Catenibacillus</taxon>
    </lineage>
</organism>
<evidence type="ECO:0000256" key="1">
    <source>
        <dbReference type="SAM" id="MobiDB-lite"/>
    </source>
</evidence>
<keyword evidence="3" id="KW-1185">Reference proteome</keyword>
<evidence type="ECO:0000313" key="3">
    <source>
        <dbReference type="Proteomes" id="UP000543642"/>
    </source>
</evidence>
<dbReference type="EMBL" id="JACHFW010000002">
    <property type="protein sequence ID" value="MBB5263693.1"/>
    <property type="molecule type" value="Genomic_DNA"/>
</dbReference>
<dbReference type="Proteomes" id="UP000543642">
    <property type="component" value="Unassembled WGS sequence"/>
</dbReference>
<dbReference type="RefSeq" id="WP_183771727.1">
    <property type="nucleotide sequence ID" value="NZ_JACHFW010000002.1"/>
</dbReference>
<gene>
    <name evidence="2" type="ORF">HNP82_000791</name>
</gene>
<feature type="region of interest" description="Disordered" evidence="1">
    <location>
        <begin position="137"/>
        <end position="166"/>
    </location>
</feature>
<protein>
    <submittedName>
        <fullName evidence="2">Uncharacterized protein</fullName>
    </submittedName>
</protein>
<sequence>MKTGKITAKLRDAVPVCLIVEGKEVKRYKNIELPDAIKEIEMRDFHFYIPQDGKITFQIHYEKGALPDVFPAPRAKIARAEKAAAKAAAQTKMEQAETAQKEQKAPGTVQEPKEITALAVIRPLDMADLIAAPHTETAAAERPEENLQEAEAASQQEISKDSIGETGQNKVNEEIIVEVPKDMKIHYNVNGPRRKELAAAVGNFLGAKPQYMKAPTYSYQVGSYNIGRDVPLQEKKTRN</sequence>
<reference evidence="2 3" key="1">
    <citation type="submission" date="2020-08" db="EMBL/GenBank/DDBJ databases">
        <title>Genomic Encyclopedia of Type Strains, Phase IV (KMG-IV): sequencing the most valuable type-strain genomes for metagenomic binning, comparative biology and taxonomic classification.</title>
        <authorList>
            <person name="Goeker M."/>
        </authorList>
    </citation>
    <scope>NUCLEOTIDE SEQUENCE [LARGE SCALE GENOMIC DNA]</scope>
    <source>
        <strain evidence="2 3">DSM 106146</strain>
    </source>
</reference>
<comment type="caution">
    <text evidence="2">The sequence shown here is derived from an EMBL/GenBank/DDBJ whole genome shotgun (WGS) entry which is preliminary data.</text>
</comment>
<dbReference type="AlphaFoldDB" id="A0A7W8M422"/>
<accession>A0A7W8M422</accession>